<organism evidence="1 2">
    <name type="scientific">Apostasia shenzhenica</name>
    <dbReference type="NCBI Taxonomy" id="1088818"/>
    <lineage>
        <taxon>Eukaryota</taxon>
        <taxon>Viridiplantae</taxon>
        <taxon>Streptophyta</taxon>
        <taxon>Embryophyta</taxon>
        <taxon>Tracheophyta</taxon>
        <taxon>Spermatophyta</taxon>
        <taxon>Magnoliopsida</taxon>
        <taxon>Liliopsida</taxon>
        <taxon>Asparagales</taxon>
        <taxon>Orchidaceae</taxon>
        <taxon>Apostasioideae</taxon>
        <taxon>Apostasia</taxon>
    </lineage>
</organism>
<dbReference type="GO" id="GO:0005737">
    <property type="term" value="C:cytoplasm"/>
    <property type="evidence" value="ECO:0007669"/>
    <property type="project" value="TreeGrafter"/>
</dbReference>
<reference evidence="1 2" key="1">
    <citation type="journal article" date="2017" name="Nature">
        <title>The Apostasia genome and the evolution of orchids.</title>
        <authorList>
            <person name="Zhang G.Q."/>
            <person name="Liu K.W."/>
            <person name="Li Z."/>
            <person name="Lohaus R."/>
            <person name="Hsiao Y.Y."/>
            <person name="Niu S.C."/>
            <person name="Wang J.Y."/>
            <person name="Lin Y.C."/>
            <person name="Xu Q."/>
            <person name="Chen L.J."/>
            <person name="Yoshida K."/>
            <person name="Fujiwara S."/>
            <person name="Wang Z.W."/>
            <person name="Zhang Y.Q."/>
            <person name="Mitsuda N."/>
            <person name="Wang M."/>
            <person name="Liu G.H."/>
            <person name="Pecoraro L."/>
            <person name="Huang H.X."/>
            <person name="Xiao X.J."/>
            <person name="Lin M."/>
            <person name="Wu X.Y."/>
            <person name="Wu W.L."/>
            <person name="Chen Y.Y."/>
            <person name="Chang S.B."/>
            <person name="Sakamoto S."/>
            <person name="Ohme-Takagi M."/>
            <person name="Yagi M."/>
            <person name="Zeng S.J."/>
            <person name="Shen C.Y."/>
            <person name="Yeh C.M."/>
            <person name="Luo Y.B."/>
            <person name="Tsai W.C."/>
            <person name="Van de Peer Y."/>
            <person name="Liu Z.J."/>
        </authorList>
    </citation>
    <scope>NUCLEOTIDE SEQUENCE [LARGE SCALE GENOMIC DNA]</scope>
    <source>
        <strain evidence="2">cv. Shenzhen</strain>
        <tissue evidence="1">Stem</tissue>
    </source>
</reference>
<name>A0A2H9ZU57_9ASPA</name>
<dbReference type="STRING" id="1088818.A0A2H9ZU57"/>
<proteinExistence type="predicted"/>
<dbReference type="InterPro" id="IPR013877">
    <property type="entry name" value="YAP-bd/ALF4/Glomulin"/>
</dbReference>
<evidence type="ECO:0000313" key="2">
    <source>
        <dbReference type="Proteomes" id="UP000236161"/>
    </source>
</evidence>
<dbReference type="Pfam" id="PF08568">
    <property type="entry name" value="Kinetochor_Ybp2"/>
    <property type="match status" value="1"/>
</dbReference>
<dbReference type="PANTHER" id="PTHR15430:SF1">
    <property type="entry name" value="GLOMULIN"/>
    <property type="match status" value="1"/>
</dbReference>
<dbReference type="EMBL" id="KZ453894">
    <property type="protein sequence ID" value="PKA46831.1"/>
    <property type="molecule type" value="Genomic_DNA"/>
</dbReference>
<dbReference type="InterPro" id="IPR019516">
    <property type="entry name" value="Glomulin/ALF4"/>
</dbReference>
<dbReference type="Proteomes" id="UP000236161">
    <property type="component" value="Unassembled WGS sequence"/>
</dbReference>
<dbReference type="OrthoDB" id="619536at2759"/>
<gene>
    <name evidence="1" type="primary">ALF4</name>
    <name evidence="1" type="ORF">AXF42_Ash015725</name>
</gene>
<protein>
    <submittedName>
        <fullName evidence="1">Aberrant root formation protein 4</fullName>
    </submittedName>
</protein>
<dbReference type="PANTHER" id="PTHR15430">
    <property type="entry name" value="GLOMULIN"/>
    <property type="match status" value="1"/>
</dbReference>
<accession>A0A2H9ZU57</accession>
<dbReference type="AlphaFoldDB" id="A0A2H9ZU57"/>
<evidence type="ECO:0000313" key="1">
    <source>
        <dbReference type="EMBL" id="PKA46831.1"/>
    </source>
</evidence>
<sequence>MATGISLRVREALDACSSSIECEGIVQSDKAVAPVIGLLHSLTESSPSDLVERLPEIESLEAALDEIFMFLASPDSNQVIVDALSLELPKLVTKFALLSDRCRETAGRIIEHLISVSSPREMLLVLCEVTVLNLSWLIMLCYVI</sequence>
<keyword evidence="2" id="KW-1185">Reference proteome</keyword>
<dbReference type="GO" id="GO:0055105">
    <property type="term" value="F:ubiquitin-protein transferase inhibitor activity"/>
    <property type="evidence" value="ECO:0007669"/>
    <property type="project" value="TreeGrafter"/>
</dbReference>